<gene>
    <name evidence="7" type="ORF">RIB2604_00103360</name>
</gene>
<dbReference type="PANTHER" id="PTHR45527">
    <property type="entry name" value="NONRIBOSOMAL PEPTIDE SYNTHETASE"/>
    <property type="match status" value="1"/>
</dbReference>
<accession>A0A146EXS4</accession>
<dbReference type="SUPFAM" id="SSF56801">
    <property type="entry name" value="Acetyl-CoA synthetase-like"/>
    <property type="match status" value="3"/>
</dbReference>
<feature type="compositionally biased region" description="Polar residues" evidence="5">
    <location>
        <begin position="4029"/>
        <end position="4039"/>
    </location>
</feature>
<dbReference type="Gene3D" id="2.30.38.10">
    <property type="entry name" value="Luciferase, Domain 3"/>
    <property type="match status" value="1"/>
</dbReference>
<organism evidence="7 8">
    <name type="scientific">Aspergillus kawachii</name>
    <name type="common">White koji mold</name>
    <name type="synonym">Aspergillus awamori var. kawachi</name>
    <dbReference type="NCBI Taxonomy" id="1069201"/>
    <lineage>
        <taxon>Eukaryota</taxon>
        <taxon>Fungi</taxon>
        <taxon>Dikarya</taxon>
        <taxon>Ascomycota</taxon>
        <taxon>Pezizomycotina</taxon>
        <taxon>Eurotiomycetes</taxon>
        <taxon>Eurotiomycetidae</taxon>
        <taxon>Eurotiales</taxon>
        <taxon>Aspergillaceae</taxon>
        <taxon>Aspergillus</taxon>
        <taxon>Aspergillus subgen. Circumdati</taxon>
    </lineage>
</organism>
<feature type="compositionally biased region" description="Polar residues" evidence="5">
    <location>
        <begin position="4005"/>
        <end position="4018"/>
    </location>
</feature>
<evidence type="ECO:0000256" key="5">
    <source>
        <dbReference type="SAM" id="MobiDB-lite"/>
    </source>
</evidence>
<feature type="domain" description="Carrier" evidence="6">
    <location>
        <begin position="3679"/>
        <end position="3755"/>
    </location>
</feature>
<dbReference type="NCBIfam" id="TIGR01733">
    <property type="entry name" value="AA-adenyl-dom"/>
    <property type="match status" value="3"/>
</dbReference>
<dbReference type="SUPFAM" id="SSF53335">
    <property type="entry name" value="S-adenosyl-L-methionine-dependent methyltransferases"/>
    <property type="match status" value="1"/>
</dbReference>
<dbReference type="GO" id="GO:0044281">
    <property type="term" value="P:small molecule metabolic process"/>
    <property type="evidence" value="ECO:0007669"/>
    <property type="project" value="UniProtKB-ARBA"/>
</dbReference>
<dbReference type="InterPro" id="IPR036736">
    <property type="entry name" value="ACP-like_sf"/>
</dbReference>
<evidence type="ECO:0000256" key="4">
    <source>
        <dbReference type="ARBA" id="ARBA00029454"/>
    </source>
</evidence>
<dbReference type="Gene3D" id="3.40.50.150">
    <property type="entry name" value="Vaccinia Virus protein VP39"/>
    <property type="match status" value="1"/>
</dbReference>
<dbReference type="VEuPathDB" id="FungiDB:ASPFODRAFT_719663"/>
<dbReference type="Gene3D" id="1.10.1200.10">
    <property type="entry name" value="ACP-like"/>
    <property type="match status" value="2"/>
</dbReference>
<reference evidence="8" key="2">
    <citation type="submission" date="2016-02" db="EMBL/GenBank/DDBJ databases">
        <title>Genome sequencing of Aspergillus luchuensis NBRC 4314.</title>
        <authorList>
            <person name="Yamada O."/>
        </authorList>
    </citation>
    <scope>NUCLEOTIDE SEQUENCE [LARGE SCALE GENOMIC DNA]</scope>
    <source>
        <strain evidence="8">RIB 2604</strain>
    </source>
</reference>
<protein>
    <submittedName>
        <fullName evidence="7">Nonribosomal peptide synthase</fullName>
    </submittedName>
</protein>
<dbReference type="SUPFAM" id="SSF52777">
    <property type="entry name" value="CoA-dependent acyltransferases"/>
    <property type="match status" value="5"/>
</dbReference>
<comment type="caution">
    <text evidence="7">The sequence shown here is derived from an EMBL/GenBank/DDBJ whole genome shotgun (WGS) entry which is preliminary data.</text>
</comment>
<dbReference type="NCBIfam" id="NF003417">
    <property type="entry name" value="PRK04813.1"/>
    <property type="match status" value="4"/>
</dbReference>
<dbReference type="Gene3D" id="3.40.50.1820">
    <property type="entry name" value="alpha/beta hydrolase"/>
    <property type="match status" value="2"/>
</dbReference>
<dbReference type="FunFam" id="3.30.300.30:FF:000015">
    <property type="entry name" value="Nonribosomal peptide synthase SidD"/>
    <property type="match status" value="1"/>
</dbReference>
<name>A0A146EXS4_ASPKA</name>
<feature type="domain" description="Carrier" evidence="6">
    <location>
        <begin position="1055"/>
        <end position="1129"/>
    </location>
</feature>
<dbReference type="Pfam" id="PF00668">
    <property type="entry name" value="Condensation"/>
    <property type="match status" value="2"/>
</dbReference>
<proteinExistence type="inferred from homology"/>
<dbReference type="PROSITE" id="PS50075">
    <property type="entry name" value="CARRIER"/>
    <property type="match status" value="3"/>
</dbReference>
<feature type="region of interest" description="Disordered" evidence="5">
    <location>
        <begin position="3660"/>
        <end position="3680"/>
    </location>
</feature>
<dbReference type="InterPro" id="IPR010071">
    <property type="entry name" value="AA_adenyl_dom"/>
</dbReference>
<dbReference type="PROSITE" id="PS00012">
    <property type="entry name" value="PHOSPHOPANTETHEINE"/>
    <property type="match status" value="3"/>
</dbReference>
<dbReference type="GO" id="GO:0016874">
    <property type="term" value="F:ligase activity"/>
    <property type="evidence" value="ECO:0007669"/>
    <property type="project" value="UniProtKB-KW"/>
</dbReference>
<evidence type="ECO:0000256" key="1">
    <source>
        <dbReference type="ARBA" id="ARBA00022450"/>
    </source>
</evidence>
<evidence type="ECO:0000313" key="7">
    <source>
        <dbReference type="EMBL" id="GAT18837.1"/>
    </source>
</evidence>
<dbReference type="GO" id="GO:0005737">
    <property type="term" value="C:cytoplasm"/>
    <property type="evidence" value="ECO:0007669"/>
    <property type="project" value="TreeGrafter"/>
</dbReference>
<dbReference type="Gene3D" id="3.30.559.10">
    <property type="entry name" value="Chloramphenicol acetyltransferase-like domain"/>
    <property type="match status" value="3"/>
</dbReference>
<dbReference type="InterPro" id="IPR020845">
    <property type="entry name" value="AMP-binding_CS"/>
</dbReference>
<dbReference type="CDD" id="cd19531">
    <property type="entry name" value="LCL_NRPS-like"/>
    <property type="match status" value="1"/>
</dbReference>
<dbReference type="InterPro" id="IPR006162">
    <property type="entry name" value="Ppantetheine_attach_site"/>
</dbReference>
<dbReference type="Gene3D" id="3.30.300.30">
    <property type="match status" value="4"/>
</dbReference>
<dbReference type="Proteomes" id="UP000075230">
    <property type="component" value="Unassembled WGS sequence"/>
</dbReference>
<dbReference type="InterPro" id="IPR001242">
    <property type="entry name" value="Condensation_dom"/>
</dbReference>
<sequence>MDQANNDSKKTHCFSQATVNAMWAARLSPMSVQAVHQASAFQEEMVVATIADSKHQVNVEAQHFICRERLNVAHLNNAAHALARRHVVLRSLFCWNDHAIKQHPARILMLVLGPDYPVANIKLVSEEPTQDTNTEDSPIDFHVLGLSDASEIRQWHGEMPWRLTINSLPDQKGSRLSLCYHTAILDESSACRMLRYLWDELQAPGSTVVSDFIAAHKGLAFRRSHDMQRRVRERFAGAPPLLAVLGSTKPLDREGYGVTIDKVAMPYARADCLLRARQALYMALCTLDGTQEATFLELTPHRGALPSNHREVLGPILQPQIRWTQHDSHTSLLRVAESLASGCDINHAFSPGELCSFISNAAYRPSVSLICHIESCASTGVGTWTWEGKDSWSDVPLVIELIPCGGDSYLVRNCYHRDLFTDNTIAAFRQFFCASLEWQQHEHDTRRDITLEFAVHSILSSCPDAAVHLENQKKIQTNNKPVSESPETIMLSTTSHITIEKCTGHEHYSLSNMRAEGGACAHDLLERSARRFPEKIALQYEISDYLTYKDLNDRCDQLAESLTYWIDRTQQTSPGEEIIIPLSIDKGSELVIAMFSVLKAGAAFVHIDASLPASRIAGIIRKAGAPFILYDGKADTPTLNEVARREGKAIVALNELARMQDKHTLPFIRSEQLGSSLAYIQVTSGTTGEPKCIMIEHRNLVAFMEADEPDFLGTWTTNKLQLSNRTFDIAMADIFGTLGRGGRLVFGPDAAILSSLAEWLEMASVTDLNTSPLVADLLKDHVPAYLSVLMVGGEPFHPSLIEGIPKECRLYNNYGPSETTFVATTYTVSEEDKDESNVPIGRSFGSCSIHILAPEGTERVKSGDIGELCISGAQVSRGYLGQPELTGKSFVSDPSAKDEKCKLYRTGDLGRVLPDGKLEYTGRKDKQVKIRGQRVETLEIEMEIRKHPRVKACAVATGDSSHGMALVAFIETQPNHVDSFTDATAEECDWASLVAELKTVLSQSLPDYMIPARIVKLDDGLPRLPSNKLDQKALSSRATEVLASQASQAGLEYVHPRDELERHVCEAFSNVFSCQVGITSSFLDLGGHSITAIRVASKIRKHFRTVITFRDVLECLTPETLSARIRASAGSKPQSLPTYRAPDSMTVEQSFAQGRLWFLEQLHPNLSWYHMPLAFRLRGRLHLDALEAALLALEQRHETLRTTFEVKGDMNVQVVQPFSPKAIRILDLTGDHGPGDERLYSVLRSEQTKPFNLTDEPGWRVAVVRVSSQEHVLSLVIHHIIADGWSLGVVLRELALFYSEALHGKDPSLILPPLPIQYRGYSLWQRQEEQLRQQQRHLAYWTQQLRGSHPAEFPCDKPRPDVPSGQAAVRGIKIGGALYSDLERLCKRHSITPFIVLLAAFRAAHYRMTGAADAIIGTPITNRNREEHEDIIGLFVNMQCMRIEISESNSFEVLVQRVKETAAAAFEHNEVPFEMIVSELHPIRDSSRNPLIQTIFAFHPERVNQISLEGIDSELISLTHATRFDLEFHVCQCGDGLEGDLIYSTELFHGRTIEILLSTFQDILRIGLEVSHSVIETIPLSSGTSALADMGLLDIRRSPYPRTSSIIDVFREQVAAYPDRTAAKDNQYQWSYTRLDLESDKIAGWLRDLKLPKETVIAIFANRSCETIAAFLGVLKANMAYLPLDIKFPAARIETILSFIEGNRVVLVGSGCELPITHLDGVDVVPMARLSSGIGQSPAYVDNIMPTPKSLAYVMFTSGSTGQPKGVMIEHRAVVSRVKGCDLLKEEVTAKPFAHISSIAFDAAVWEIYTPLLNGGTVICIDGATITDFEAFSNIFHAEGIEVALITPALLKQLLTEPSASIFELHTLVVGGDRADPKDMIKARKLVQCNVVNAYGPTENTIISAFYRLPEGGGYHNGVPIGQAVPNSGAYVVDQQLCLVPPGVIGELVVVGDGLARGYTDTQRDVNRFVNIDIRGQVLRAYRTGDRVRRRPVDGQLEYIGRLDGQVKIRGFRVETEEIEHVLRSSGLVENAAVLFQQPENQEGRLVAFVTMLKGGDKHVPMDEVARGRKEQESEQAWKQIFSEVTYDSQIDPREAGRDFSGWKSMYDGADIDKEEMGEWLDDTITTLLNGAPPGNVLEIGTGSGMILFNIANDLQTYVGLEPVQSIVEFVKTMMGKVNPTLASKVQLHIGSASDLDKISSDISSPDIVVVNSVAQYFPSAEYLSKLILDLLRKHQAKTLFFGDIRSYALYAQFQVTKALHGQEKITPEYIRQSMADTVENEIELLIDPAFFTSLAAEFPDLIHHVEILPKRMRATNELSCYRYSAIIHAVRQDYLPIIHTIDADQWIDYSAQGLSRNGLLDLLKEGSESAVVAIANIPHSKTVFERLVVEAFSSGTTMTDIGWLPSIRQNADEVDGLSAMDLVDLGTLAGFRVELSWARQFSQHGGLDAIFHCIKSQDGRQRTMFRFRSDHEGRSTGDFSNRPMQGQPTRHIIRELQHFLKLRVPWYMVPALISVLEDMPTNHSGKIDRQALSQIAATMAPRHAPADMTFVCPRTKFEVIVCEAFGHVLGCEMGVTENFFDLGGHSLMATRAISKIIERTQCAITVRDLFDCPTPGALANRISKIRDESSEEAESGRIQGIDEFADHEPVLHDEWNQAVEAAGICTADIVHIIPCSPFQEGVLTADLVLGDSPAYLATMKLKFDGHLNVRALQSAWHLTVAREEMLRTAFMPSTQDISLNGMCSGAFLQAVLRYDSNEVKRVSTLRQQEYNQPPDLGMGHIPVSLALKQGDVTGFMQLELTMHHALYDDAYLSYILNGLSRDYHHAQSHSLTNDDNSSHMPFIKFIRTLQQKDRSVGSSFWKKYLDGAPACTWPIPCGLRGPMDGIQFPHEVRAEWNGDAEALSKVYSTTPAGLVRAALALSIAVHSDSDDVIFGEVSSGRAHSEFVKGPCIATHPVRISLAVNSKQHSSDGRRGGISIEELLTRTRDAYLDTMPFQHLGLESIRRLTENPDLLPFQVLFVFQAQVTNAKNHRFPWNRFSIADGELKRTDFPMVLEVFCQELTGHLHMRCVFDPAAILPEDADWVLQHIIDSIDLMQTRSMQHQEDQYPEAKLVIKEPEITVIKQLLGHQDGKTSEGGGAFSTVIELFRKCAMEMPNKIALQIQRSDFVTFRQLDDLSNQIAFGLEEILNYQTSATTKQRYVPIFFEKSYHMVGAILGILKAGAAVVPMDIEHPMQRLETICVTSAANVFLWDGINGGEKLQSLVKSTGATALTVNDLLQYTSQTYKHKTLPLDSLAYVLFTSGTTGIPKGVMINHRNLASFLSSNRGSTDCSWTSNRLALLAPTFDAAMGDLFATLCKGGRLLLGKQQDILSGLSHCLEDLSVTHLSLTPTLGTLILNDLDNEGLSFLRSLVFGGEPFPLSTLSRVPRTMNVWNGYGPTEATIEIAACKVQGPDVDVCGGRSFVPIGEPGQNRHIRVLYPETSEQVPLGSVGELCISGLQVAQGYLGQADLTAKHFTPDPFSPTGRGRMYRTGDRARLHGDGYLEYLGRMDGQIKVRGFRIDTEEVCSVAQKHPQIIACAVTKLQSSGSGIEALTALVEVVHPLQPGDVICEATVKEHLAQSLPSYMVPAFIWVQTTPLPRTTSGKLDRIAITRMAEDRHKESLKDRSRHPHTPVRAAPGSLEDKIASLWAKVLGINEDSVDITAAFHRMGGDSIRAIALLAILRRQELHLGLIDVSQTSTVQSQAARVRQGSAAKNNASYLHFHMRQGSMATIVLVHPFLAQSMVFEPLLPLLDGTIDVLLVDDPFMGAARYPDTLSQWASRYLADMKEHIQADHPVIFGGYSFGGVIAFEMAHKWDQLYGAHSGSVVLLDPGTYEVDNRAWKGESEKDNLIMSSLGRSEISLQDILPLRKCFDGYVRALEQSESPPVYEGKCLHVALPDRLQDGVVDWWKAHCTNITLGVVDCDNHYALMKDAGCVAAISRFINEHCKAVIEENRAVSSASSESRMYGGSSRTDVSNEDGDVKEQTSPIRNSRSGITVPDLSSMKIPAIKEASLQDSQM</sequence>
<dbReference type="InterPro" id="IPR045851">
    <property type="entry name" value="AMP-bd_C_sf"/>
</dbReference>
<evidence type="ECO:0000256" key="2">
    <source>
        <dbReference type="ARBA" id="ARBA00022553"/>
    </source>
</evidence>
<dbReference type="InterPro" id="IPR029063">
    <property type="entry name" value="SAM-dependent_MTases_sf"/>
</dbReference>
<dbReference type="GO" id="GO:0031177">
    <property type="term" value="F:phosphopantetheine binding"/>
    <property type="evidence" value="ECO:0007669"/>
    <property type="project" value="InterPro"/>
</dbReference>
<dbReference type="InterPro" id="IPR042099">
    <property type="entry name" value="ANL_N_sf"/>
</dbReference>
<dbReference type="GO" id="GO:0043041">
    <property type="term" value="P:amino acid activation for nonribosomal peptide biosynthetic process"/>
    <property type="evidence" value="ECO:0007669"/>
    <property type="project" value="TreeGrafter"/>
</dbReference>
<dbReference type="PANTHER" id="PTHR45527:SF1">
    <property type="entry name" value="FATTY ACID SYNTHASE"/>
    <property type="match status" value="1"/>
</dbReference>
<dbReference type="CDD" id="cd05930">
    <property type="entry name" value="A_NRPS"/>
    <property type="match status" value="3"/>
</dbReference>
<dbReference type="Gene3D" id="3.40.50.980">
    <property type="match status" value="2"/>
</dbReference>
<evidence type="ECO:0000313" key="8">
    <source>
        <dbReference type="Proteomes" id="UP000075230"/>
    </source>
</evidence>
<dbReference type="SUPFAM" id="SSF53474">
    <property type="entry name" value="alpha/beta-Hydrolases"/>
    <property type="match status" value="1"/>
</dbReference>
<dbReference type="InterPro" id="IPR001031">
    <property type="entry name" value="Thioesterase"/>
</dbReference>
<comment type="similarity">
    <text evidence="4">Belongs to the NRP synthetase family.</text>
</comment>
<evidence type="ECO:0000259" key="6">
    <source>
        <dbReference type="PROSITE" id="PS50075"/>
    </source>
</evidence>
<evidence type="ECO:0000256" key="3">
    <source>
        <dbReference type="ARBA" id="ARBA00022598"/>
    </source>
</evidence>
<dbReference type="Pfam" id="PF00501">
    <property type="entry name" value="AMP-binding"/>
    <property type="match status" value="3"/>
</dbReference>
<dbReference type="Gene3D" id="3.40.50.12780">
    <property type="entry name" value="N-terminal domain of ligase-like"/>
    <property type="match status" value="2"/>
</dbReference>
<dbReference type="SUPFAM" id="SSF47336">
    <property type="entry name" value="ACP-like"/>
    <property type="match status" value="3"/>
</dbReference>
<feature type="region of interest" description="Disordered" evidence="5">
    <location>
        <begin position="4005"/>
        <end position="4046"/>
    </location>
</feature>
<reference evidence="7 8" key="1">
    <citation type="journal article" date="2016" name="DNA Res.">
        <title>Genome sequence of Aspergillus luchuensis NBRC 4314.</title>
        <authorList>
            <person name="Yamada O."/>
            <person name="Machida M."/>
            <person name="Hosoyama A."/>
            <person name="Goto M."/>
            <person name="Takahashi T."/>
            <person name="Futagami T."/>
            <person name="Yamagata Y."/>
            <person name="Takeuchi M."/>
            <person name="Kobayashi T."/>
            <person name="Koike H."/>
            <person name="Abe K."/>
            <person name="Asai K."/>
            <person name="Arita M."/>
            <person name="Fujita N."/>
            <person name="Fukuda K."/>
            <person name="Higa K."/>
            <person name="Horikawa H."/>
            <person name="Ishikawa T."/>
            <person name="Jinno K."/>
            <person name="Kato Y."/>
            <person name="Kirimura K."/>
            <person name="Mizutani O."/>
            <person name="Nakasone K."/>
            <person name="Sano M."/>
            <person name="Shiraishi Y."/>
            <person name="Tsukahara M."/>
            <person name="Gomi K."/>
        </authorList>
    </citation>
    <scope>NUCLEOTIDE SEQUENCE [LARGE SCALE GENOMIC DNA]</scope>
    <source>
        <strain evidence="7 8">RIB 2604</strain>
    </source>
</reference>
<dbReference type="PROSITE" id="PS00455">
    <property type="entry name" value="AMP_BINDING"/>
    <property type="match status" value="2"/>
</dbReference>
<feature type="domain" description="Carrier" evidence="6">
    <location>
        <begin position="2553"/>
        <end position="2627"/>
    </location>
</feature>
<dbReference type="InterPro" id="IPR023213">
    <property type="entry name" value="CAT-like_dom_sf"/>
</dbReference>
<dbReference type="Pfam" id="PF00550">
    <property type="entry name" value="PP-binding"/>
    <property type="match status" value="3"/>
</dbReference>
<keyword evidence="1" id="KW-0596">Phosphopantetheine</keyword>
<dbReference type="GO" id="GO:0044550">
    <property type="term" value="P:secondary metabolite biosynthetic process"/>
    <property type="evidence" value="ECO:0007669"/>
    <property type="project" value="UniProtKB-ARBA"/>
</dbReference>
<keyword evidence="2" id="KW-0597">Phosphoprotein</keyword>
<dbReference type="InterPro" id="IPR029058">
    <property type="entry name" value="AB_hydrolase_fold"/>
</dbReference>
<dbReference type="Pfam" id="PF00975">
    <property type="entry name" value="Thioesterase"/>
    <property type="match status" value="1"/>
</dbReference>
<dbReference type="EMBL" id="BCWF01000001">
    <property type="protein sequence ID" value="GAT18837.1"/>
    <property type="molecule type" value="Genomic_DNA"/>
</dbReference>
<dbReference type="InterPro" id="IPR009081">
    <property type="entry name" value="PP-bd_ACP"/>
</dbReference>
<dbReference type="Gene3D" id="3.30.559.30">
    <property type="entry name" value="Nonribosomal peptide synthetase, condensation domain"/>
    <property type="match status" value="2"/>
</dbReference>
<keyword evidence="3" id="KW-0436">Ligase</keyword>
<dbReference type="SMART" id="SM00823">
    <property type="entry name" value="PKS_PP"/>
    <property type="match status" value="3"/>
</dbReference>
<dbReference type="InterPro" id="IPR020806">
    <property type="entry name" value="PKS_PP-bd"/>
</dbReference>
<dbReference type="InterPro" id="IPR000873">
    <property type="entry name" value="AMP-dep_synth/lig_dom"/>
</dbReference>